<sequence length="213" mass="22768">MQAQSEVHTVNPKLERIANILRLVSWVSLWLQLGLGAASVLMLIFAISGRSFNQAVTPTPGAPGVVPGVVPGVNYNQETIPGVNISIFWGVCGIIALLFTSYLAFRITRFAKRLRHPDSSLHPKKADVMKVLRIAVIAGFVGMLLTILGGGSGLGVLLSKSIAQPQGVAIYDPTRIIRSLDIFVAMASMTGITAHYVGTAAALGLFNWLHPEL</sequence>
<comment type="caution">
    <text evidence="2">The sequence shown here is derived from an EMBL/GenBank/DDBJ whole genome shotgun (WGS) entry which is preliminary data.</text>
</comment>
<dbReference type="PANTHER" id="PTHR34548">
    <property type="entry name" value="PROTEIN TIC 21, CHLOROPLASTIC"/>
    <property type="match status" value="1"/>
</dbReference>
<evidence type="ECO:0008006" key="4">
    <source>
        <dbReference type="Google" id="ProtNLM"/>
    </source>
</evidence>
<evidence type="ECO:0000313" key="3">
    <source>
        <dbReference type="Proteomes" id="UP000268857"/>
    </source>
</evidence>
<dbReference type="RefSeq" id="WP_016872803.1">
    <property type="nucleotide sequence ID" value="NZ_AJLN01000081.1"/>
</dbReference>
<accession>A0A433MY59</accession>
<protein>
    <recommendedName>
        <fullName evidence="4">DUF3611 family protein</fullName>
    </recommendedName>
</protein>
<keyword evidence="3" id="KW-1185">Reference proteome</keyword>
<dbReference type="InterPro" id="IPR022051">
    <property type="entry name" value="DUF3611"/>
</dbReference>
<feature type="transmembrane region" description="Helical" evidence="1">
    <location>
        <begin position="23"/>
        <end position="47"/>
    </location>
</feature>
<feature type="transmembrane region" description="Helical" evidence="1">
    <location>
        <begin position="85"/>
        <end position="105"/>
    </location>
</feature>
<dbReference type="EMBL" id="RSCJ01000037">
    <property type="protein sequence ID" value="RUR73253.1"/>
    <property type="molecule type" value="Genomic_DNA"/>
</dbReference>
<dbReference type="STRING" id="211165.GCA_000317285_02918"/>
<proteinExistence type="predicted"/>
<dbReference type="AlphaFoldDB" id="A0A433MY59"/>
<dbReference type="Pfam" id="PF12263">
    <property type="entry name" value="DUF3611"/>
    <property type="match status" value="1"/>
</dbReference>
<keyword evidence="1" id="KW-1133">Transmembrane helix</keyword>
<dbReference type="Proteomes" id="UP000268857">
    <property type="component" value="Unassembled WGS sequence"/>
</dbReference>
<keyword evidence="1" id="KW-0812">Transmembrane</keyword>
<keyword evidence="1" id="KW-0472">Membrane</keyword>
<evidence type="ECO:0000313" key="2">
    <source>
        <dbReference type="EMBL" id="RUR73253.1"/>
    </source>
</evidence>
<organism evidence="2 3">
    <name type="scientific">Chlorogloeopsis fritschii PCC 6912</name>
    <dbReference type="NCBI Taxonomy" id="211165"/>
    <lineage>
        <taxon>Bacteria</taxon>
        <taxon>Bacillati</taxon>
        <taxon>Cyanobacteriota</taxon>
        <taxon>Cyanophyceae</taxon>
        <taxon>Nostocales</taxon>
        <taxon>Chlorogloeopsidaceae</taxon>
        <taxon>Chlorogloeopsis</taxon>
    </lineage>
</organism>
<gene>
    <name evidence="2" type="ORF">PCC6912_57780</name>
</gene>
<feature type="transmembrane region" description="Helical" evidence="1">
    <location>
        <begin position="131"/>
        <end position="151"/>
    </location>
</feature>
<dbReference type="PANTHER" id="PTHR34548:SF2">
    <property type="entry name" value="PROTEIN TIC 21, CHLOROPLASTIC"/>
    <property type="match status" value="1"/>
</dbReference>
<evidence type="ECO:0000256" key="1">
    <source>
        <dbReference type="SAM" id="Phobius"/>
    </source>
</evidence>
<dbReference type="OrthoDB" id="5766633at2"/>
<reference evidence="2 3" key="1">
    <citation type="journal article" date="2019" name="Genome Biol. Evol.">
        <title>Day and night: Metabolic profiles and evolutionary relationships of six axenic non-marine cyanobacteria.</title>
        <authorList>
            <person name="Will S.E."/>
            <person name="Henke P."/>
            <person name="Boedeker C."/>
            <person name="Huang S."/>
            <person name="Brinkmann H."/>
            <person name="Rohde M."/>
            <person name="Jarek M."/>
            <person name="Friedl T."/>
            <person name="Seufert S."/>
            <person name="Schumacher M."/>
            <person name="Overmann J."/>
            <person name="Neumann-Schaal M."/>
            <person name="Petersen J."/>
        </authorList>
    </citation>
    <scope>NUCLEOTIDE SEQUENCE [LARGE SCALE GENOMIC DNA]</scope>
    <source>
        <strain evidence="2 3">PCC 6912</strain>
    </source>
</reference>
<name>A0A433MY59_CHLFR</name>
<feature type="transmembrane region" description="Helical" evidence="1">
    <location>
        <begin position="182"/>
        <end position="209"/>
    </location>
</feature>